<dbReference type="InterPro" id="IPR023367">
    <property type="entry name" value="Peptidase_M42_dom2"/>
</dbReference>
<comment type="cofactor">
    <cofactor evidence="8">
        <name>a divalent metal cation</name>
        <dbReference type="ChEBI" id="CHEBI:60240"/>
    </cofactor>
    <text evidence="8">Binds 2 divalent metal cations per subunit.</text>
</comment>
<dbReference type="Gene3D" id="2.40.30.40">
    <property type="entry name" value="Peptidase M42, domain 2"/>
    <property type="match status" value="1"/>
</dbReference>
<accession>A0AAE4Z5U9</accession>
<dbReference type="Pfam" id="PF05343">
    <property type="entry name" value="Peptidase_M42"/>
    <property type="match status" value="1"/>
</dbReference>
<reference evidence="9 10" key="1">
    <citation type="submission" date="2020-01" db="EMBL/GenBank/DDBJ databases">
        <title>Genomes assembled from Gulf of Kutch pelagic sediment metagenomes.</title>
        <authorList>
            <person name="Chandrashekar M."/>
            <person name="Mahajan M.S."/>
            <person name="Dave K.J."/>
            <person name="Vatsa P."/>
            <person name="Nathani N.M."/>
        </authorList>
    </citation>
    <scope>NUCLEOTIDE SEQUENCE [LARGE SCALE GENOMIC DNA]</scope>
    <source>
        <strain evidence="9">KS3-K002</strain>
    </source>
</reference>
<feature type="binding site" evidence="8">
    <location>
        <position position="67"/>
    </location>
    <ligand>
        <name>Zn(2+)</name>
        <dbReference type="ChEBI" id="CHEBI:29105"/>
        <label>1</label>
    </ligand>
</feature>
<keyword evidence="2" id="KW-0031">Aminopeptidase</keyword>
<dbReference type="PANTHER" id="PTHR32481:SF20">
    <property type="entry name" value="AMINOPEPTIDASE YSDC"/>
    <property type="match status" value="1"/>
</dbReference>
<dbReference type="EMBL" id="JAACAK010000036">
    <property type="protein sequence ID" value="NIR74375.1"/>
    <property type="molecule type" value="Genomic_DNA"/>
</dbReference>
<evidence type="ECO:0000256" key="4">
    <source>
        <dbReference type="ARBA" id="ARBA00022723"/>
    </source>
</evidence>
<feature type="binding site" evidence="8">
    <location>
        <position position="179"/>
    </location>
    <ligand>
        <name>Zn(2+)</name>
        <dbReference type="ChEBI" id="CHEBI:29105"/>
        <label>2</label>
    </ligand>
</feature>
<feature type="binding site" evidence="8">
    <location>
        <position position="237"/>
    </location>
    <ligand>
        <name>Zn(2+)</name>
        <dbReference type="ChEBI" id="CHEBI:29105"/>
        <label>1</label>
    </ligand>
</feature>
<evidence type="ECO:0000256" key="5">
    <source>
        <dbReference type="ARBA" id="ARBA00022801"/>
    </source>
</evidence>
<keyword evidence="3" id="KW-0645">Protease</keyword>
<evidence type="ECO:0000256" key="8">
    <source>
        <dbReference type="PIRSR" id="PIRSR001123-2"/>
    </source>
</evidence>
<keyword evidence="4 8" id="KW-0479">Metal-binding</keyword>
<evidence type="ECO:0000256" key="1">
    <source>
        <dbReference type="ARBA" id="ARBA00006272"/>
    </source>
</evidence>
<evidence type="ECO:0000256" key="3">
    <source>
        <dbReference type="ARBA" id="ARBA00022670"/>
    </source>
</evidence>
<dbReference type="Gene3D" id="3.40.630.10">
    <property type="entry name" value="Zn peptidases"/>
    <property type="match status" value="1"/>
</dbReference>
<dbReference type="AlphaFoldDB" id="A0AAE4Z5U9"/>
<dbReference type="GO" id="GO:0004177">
    <property type="term" value="F:aminopeptidase activity"/>
    <property type="evidence" value="ECO:0007669"/>
    <property type="project" value="UniProtKB-UniRule"/>
</dbReference>
<dbReference type="SUPFAM" id="SSF101821">
    <property type="entry name" value="Aminopeptidase/glucanase lid domain"/>
    <property type="match status" value="1"/>
</dbReference>
<feature type="binding site" evidence="8">
    <location>
        <position position="324"/>
    </location>
    <ligand>
        <name>Zn(2+)</name>
        <dbReference type="ChEBI" id="CHEBI:29105"/>
        <label>2</label>
    </ligand>
</feature>
<dbReference type="Proteomes" id="UP000702544">
    <property type="component" value="Unassembled WGS sequence"/>
</dbReference>
<gene>
    <name evidence="9" type="ORF">GWO12_04580</name>
</gene>
<dbReference type="InterPro" id="IPR008007">
    <property type="entry name" value="Peptidase_M42"/>
</dbReference>
<dbReference type="GO" id="GO:0006508">
    <property type="term" value="P:proteolysis"/>
    <property type="evidence" value="ECO:0007669"/>
    <property type="project" value="UniProtKB-KW"/>
</dbReference>
<comment type="similarity">
    <text evidence="1 6">Belongs to the peptidase M42 family.</text>
</comment>
<proteinExistence type="inferred from homology"/>
<feature type="binding site" evidence="8">
    <location>
        <position position="212"/>
    </location>
    <ligand>
        <name>Zn(2+)</name>
        <dbReference type="ChEBI" id="CHEBI:29105"/>
        <label>2</label>
    </ligand>
</feature>
<dbReference type="CDD" id="cd05656">
    <property type="entry name" value="M42_Frv"/>
    <property type="match status" value="1"/>
</dbReference>
<comment type="caution">
    <text evidence="9">The sequence shown here is derived from an EMBL/GenBank/DDBJ whole genome shotgun (WGS) entry which is preliminary data.</text>
</comment>
<dbReference type="PANTHER" id="PTHR32481">
    <property type="entry name" value="AMINOPEPTIDASE"/>
    <property type="match status" value="1"/>
</dbReference>
<dbReference type="GO" id="GO:0046872">
    <property type="term" value="F:metal ion binding"/>
    <property type="evidence" value="ECO:0007669"/>
    <property type="project" value="UniProtKB-UniRule"/>
</dbReference>
<protein>
    <submittedName>
        <fullName evidence="9">M42 family metallopeptidase</fullName>
    </submittedName>
</protein>
<dbReference type="InterPro" id="IPR051464">
    <property type="entry name" value="Peptidase_M42_aminopept"/>
</dbReference>
<evidence type="ECO:0000313" key="9">
    <source>
        <dbReference type="EMBL" id="NIR74375.1"/>
    </source>
</evidence>
<evidence type="ECO:0000256" key="6">
    <source>
        <dbReference type="PIRNR" id="PIRNR001123"/>
    </source>
</evidence>
<organism evidence="9 10">
    <name type="scientific">Candidatus Kutchimonas denitrificans</name>
    <dbReference type="NCBI Taxonomy" id="3056748"/>
    <lineage>
        <taxon>Bacteria</taxon>
        <taxon>Pseudomonadati</taxon>
        <taxon>Gemmatimonadota</taxon>
        <taxon>Gemmatimonadia</taxon>
        <taxon>Candidatus Palauibacterales</taxon>
        <taxon>Candidatus Palauibacteraceae</taxon>
        <taxon>Candidatus Kutchimonas</taxon>
    </lineage>
</organism>
<dbReference type="PIRSF" id="PIRSF001123">
    <property type="entry name" value="PepA_GA"/>
    <property type="match status" value="1"/>
</dbReference>
<feature type="active site" description="Proton acceptor" evidence="7">
    <location>
        <position position="211"/>
    </location>
</feature>
<feature type="binding site" evidence="8">
    <location>
        <position position="179"/>
    </location>
    <ligand>
        <name>Zn(2+)</name>
        <dbReference type="ChEBI" id="CHEBI:29105"/>
        <label>1</label>
    </ligand>
</feature>
<sequence length="358" mass="38458">MALNPTSVEFFKRLLSLAGPSGYESSPARAWREEAKAFADEVWADVNGNSFAAINRDAEPRVMLAGHVDEIGLMINHIDDDGFLYFSPIGGWDPEIVVGQRVEILARDGTIPGVIGKKAIHLQEKGDRDKASKIKDLWIDIGARDGKGARGRVRVGDAAVLRADVIELPNDRIVSRSVDNRMGALIALEALRRLAEDRPTAHVVATATAQEEIGFGVGGGARPGAYGLDPQVAIVIDVTHATDHPGAEKKGHGDHRVGGGPVLSRGSAVNPVLFERLVETAEREKIPFSIEATPSRTSTDADSIFTTRLGIATALVSVPNRYMHSPNEMVSLDDLDRAAQLIATTIRTLRADDSFVPG</sequence>
<evidence type="ECO:0000256" key="2">
    <source>
        <dbReference type="ARBA" id="ARBA00022438"/>
    </source>
</evidence>
<keyword evidence="5" id="KW-0378">Hydrolase</keyword>
<name>A0AAE4Z5U9_9BACT</name>
<evidence type="ECO:0000256" key="7">
    <source>
        <dbReference type="PIRSR" id="PIRSR001123-1"/>
    </source>
</evidence>
<evidence type="ECO:0000313" key="10">
    <source>
        <dbReference type="Proteomes" id="UP000702544"/>
    </source>
</evidence>
<dbReference type="SUPFAM" id="SSF53187">
    <property type="entry name" value="Zn-dependent exopeptidases"/>
    <property type="match status" value="1"/>
</dbReference>